<evidence type="ECO:0000256" key="7">
    <source>
        <dbReference type="ARBA" id="ARBA00022490"/>
    </source>
</evidence>
<dbReference type="OrthoDB" id="4699125at2759"/>
<dbReference type="InterPro" id="IPR012340">
    <property type="entry name" value="NA-bd_OB-fold"/>
</dbReference>
<evidence type="ECO:0000256" key="8">
    <source>
        <dbReference type="ARBA" id="ARBA00022605"/>
    </source>
</evidence>
<dbReference type="InterPro" id="IPR006219">
    <property type="entry name" value="DAHP_synth_1"/>
</dbReference>
<dbReference type="AlphaFoldDB" id="A0A2S5B7V3"/>
<dbReference type="Pfam" id="PF21485">
    <property type="entry name" value="IF5A-like_N"/>
    <property type="match status" value="1"/>
</dbReference>
<keyword evidence="21" id="KW-1185">Reference proteome</keyword>
<protein>
    <recommendedName>
        <fullName evidence="6">3-deoxy-7-phosphoheptulonate synthase</fullName>
        <ecNumber evidence="6">2.5.1.54</ecNumber>
    </recommendedName>
    <alternativeName>
        <fullName evidence="17">3-deoxy-D-arabino-heptulosonate 7-phosphate synthase</fullName>
    </alternativeName>
    <alternativeName>
        <fullName evidence="16">DAHP synthase</fullName>
    </alternativeName>
    <alternativeName>
        <fullName evidence="15">Phospho-2-keto-3-deoxyheptonate aldolase</fullName>
    </alternativeName>
</protein>
<accession>A0A2S5B7V3</accession>
<dbReference type="SUPFAM" id="SSF51569">
    <property type="entry name" value="Aldolase"/>
    <property type="match status" value="1"/>
</dbReference>
<evidence type="ECO:0000256" key="11">
    <source>
        <dbReference type="ARBA" id="ARBA00022884"/>
    </source>
</evidence>
<dbReference type="InterPro" id="IPR014722">
    <property type="entry name" value="Rib_uL2_dom2"/>
</dbReference>
<dbReference type="GO" id="GO:0003746">
    <property type="term" value="F:translation elongation factor activity"/>
    <property type="evidence" value="ECO:0007669"/>
    <property type="project" value="UniProtKB-KW"/>
</dbReference>
<dbReference type="CDD" id="cd04468">
    <property type="entry name" value="S1_eIF5A"/>
    <property type="match status" value="1"/>
</dbReference>
<dbReference type="Pfam" id="PF00793">
    <property type="entry name" value="DAHP_synth_1"/>
    <property type="match status" value="1"/>
</dbReference>
<evidence type="ECO:0000256" key="18">
    <source>
        <dbReference type="ARBA" id="ARBA00047508"/>
    </source>
</evidence>
<comment type="subcellular location">
    <subcellularLocation>
        <location evidence="2">Cytoplasm</location>
    </subcellularLocation>
</comment>
<comment type="caution">
    <text evidence="20">The sequence shown here is derived from an EMBL/GenBank/DDBJ whole genome shotgun (WGS) entry which is preliminary data.</text>
</comment>
<dbReference type="Proteomes" id="UP000237144">
    <property type="component" value="Unassembled WGS sequence"/>
</dbReference>
<evidence type="ECO:0000313" key="21">
    <source>
        <dbReference type="Proteomes" id="UP000237144"/>
    </source>
</evidence>
<dbReference type="InterPro" id="IPR020189">
    <property type="entry name" value="IF5A_C"/>
</dbReference>
<evidence type="ECO:0000256" key="5">
    <source>
        <dbReference type="ARBA" id="ARBA00007985"/>
    </source>
</evidence>
<dbReference type="GO" id="GO:0045905">
    <property type="term" value="P:positive regulation of translational termination"/>
    <property type="evidence" value="ECO:0007669"/>
    <property type="project" value="InterPro"/>
</dbReference>
<evidence type="ECO:0000256" key="6">
    <source>
        <dbReference type="ARBA" id="ARBA00012694"/>
    </source>
</evidence>
<dbReference type="NCBIfam" id="TIGR00037">
    <property type="entry name" value="eIF_5A"/>
    <property type="match status" value="1"/>
</dbReference>
<name>A0A2S5B7V3_9BASI</name>
<dbReference type="Pfam" id="PF01287">
    <property type="entry name" value="eIF-5a"/>
    <property type="match status" value="1"/>
</dbReference>
<evidence type="ECO:0000256" key="12">
    <source>
        <dbReference type="ARBA" id="ARBA00022917"/>
    </source>
</evidence>
<dbReference type="GO" id="GO:0003849">
    <property type="term" value="F:3-deoxy-7-phosphoheptulonate synthase activity"/>
    <property type="evidence" value="ECO:0007669"/>
    <property type="project" value="UniProtKB-EC"/>
</dbReference>
<dbReference type="GO" id="GO:0006452">
    <property type="term" value="P:translational frameshifting"/>
    <property type="evidence" value="ECO:0007669"/>
    <property type="project" value="UniProtKB-ARBA"/>
</dbReference>
<evidence type="ECO:0000256" key="1">
    <source>
        <dbReference type="ARBA" id="ARBA00003726"/>
    </source>
</evidence>
<dbReference type="FunFam" id="2.40.50.140:FF:000034">
    <property type="entry name" value="Eukaryotic translation initiation factor 5A"/>
    <property type="match status" value="1"/>
</dbReference>
<evidence type="ECO:0000256" key="4">
    <source>
        <dbReference type="ARBA" id="ARBA00006016"/>
    </source>
</evidence>
<dbReference type="GO" id="GO:0005737">
    <property type="term" value="C:cytoplasm"/>
    <property type="evidence" value="ECO:0007669"/>
    <property type="project" value="UniProtKB-SubCell"/>
</dbReference>
<dbReference type="InterPro" id="IPR001884">
    <property type="entry name" value="IF5A-like"/>
</dbReference>
<dbReference type="Gene3D" id="3.20.20.70">
    <property type="entry name" value="Aldolase class I"/>
    <property type="match status" value="1"/>
</dbReference>
<feature type="domain" description="Translation initiation factor 5A C-terminal" evidence="19">
    <location>
        <begin position="445"/>
        <end position="512"/>
    </location>
</feature>
<comment type="pathway">
    <text evidence="3">Metabolic intermediate biosynthesis; chorismate biosynthesis; chorismate from D-erythrose 4-phosphate and phosphoenolpyruvate: step 1/7.</text>
</comment>
<dbReference type="FunFam" id="3.20.20.70:FF:000005">
    <property type="entry name" value="Phospho-2-dehydro-3-deoxyheptonate aldolase"/>
    <property type="match status" value="1"/>
</dbReference>
<keyword evidence="7" id="KW-0963">Cytoplasm</keyword>
<dbReference type="InterPro" id="IPR008991">
    <property type="entry name" value="Translation_prot_SH3-like_sf"/>
</dbReference>
<keyword evidence="13" id="KW-0385">Hypusine</keyword>
<dbReference type="InterPro" id="IPR019769">
    <property type="entry name" value="Trans_elong_IF5A_hypusine_site"/>
</dbReference>
<dbReference type="GO" id="GO:0008652">
    <property type="term" value="P:amino acid biosynthetic process"/>
    <property type="evidence" value="ECO:0007669"/>
    <property type="project" value="UniProtKB-KW"/>
</dbReference>
<organism evidence="20 21">
    <name type="scientific">Rhodotorula taiwanensis</name>
    <dbReference type="NCBI Taxonomy" id="741276"/>
    <lineage>
        <taxon>Eukaryota</taxon>
        <taxon>Fungi</taxon>
        <taxon>Dikarya</taxon>
        <taxon>Basidiomycota</taxon>
        <taxon>Pucciniomycotina</taxon>
        <taxon>Microbotryomycetes</taxon>
        <taxon>Sporidiobolales</taxon>
        <taxon>Sporidiobolaceae</taxon>
        <taxon>Rhodotorula</taxon>
    </lineage>
</organism>
<evidence type="ECO:0000256" key="15">
    <source>
        <dbReference type="ARBA" id="ARBA00031111"/>
    </source>
</evidence>
<dbReference type="EC" id="2.5.1.54" evidence="6"/>
<keyword evidence="9 20" id="KW-0808">Transferase</keyword>
<dbReference type="NCBIfam" id="NF009395">
    <property type="entry name" value="PRK12755.1"/>
    <property type="match status" value="1"/>
</dbReference>
<evidence type="ECO:0000256" key="10">
    <source>
        <dbReference type="ARBA" id="ARBA00022768"/>
    </source>
</evidence>
<evidence type="ECO:0000256" key="9">
    <source>
        <dbReference type="ARBA" id="ARBA00022679"/>
    </source>
</evidence>
<dbReference type="InterPro" id="IPR013785">
    <property type="entry name" value="Aldolase_TIM"/>
</dbReference>
<gene>
    <name evidence="20" type="ORF">BMF94_4090</name>
</gene>
<dbReference type="InterPro" id="IPR048670">
    <property type="entry name" value="IF5A-like_N"/>
</dbReference>
<evidence type="ECO:0000313" key="20">
    <source>
        <dbReference type="EMBL" id="POY72835.1"/>
    </source>
</evidence>
<evidence type="ECO:0000256" key="3">
    <source>
        <dbReference type="ARBA" id="ARBA00004688"/>
    </source>
</evidence>
<keyword evidence="10" id="KW-0251">Elongation factor</keyword>
<evidence type="ECO:0000256" key="13">
    <source>
        <dbReference type="ARBA" id="ARBA00023071"/>
    </source>
</evidence>
<dbReference type="Gene3D" id="2.40.50.140">
    <property type="entry name" value="Nucleic acid-binding proteins"/>
    <property type="match status" value="1"/>
</dbReference>
<evidence type="ECO:0000259" key="19">
    <source>
        <dbReference type="SMART" id="SM01376"/>
    </source>
</evidence>
<dbReference type="PANTHER" id="PTHR21225:SF12">
    <property type="entry name" value="PHOSPHO-2-DEHYDRO-3-DEOXYHEPTONATE ALDOLASE, TYROSINE-INHIBITED"/>
    <property type="match status" value="1"/>
</dbReference>
<keyword evidence="14" id="KW-0057">Aromatic amino acid biosynthesis</keyword>
<dbReference type="GO" id="GO:0009073">
    <property type="term" value="P:aromatic amino acid family biosynthetic process"/>
    <property type="evidence" value="ECO:0007669"/>
    <property type="project" value="UniProtKB-KW"/>
</dbReference>
<dbReference type="SUPFAM" id="SSF50104">
    <property type="entry name" value="Translation proteins SH3-like domain"/>
    <property type="match status" value="1"/>
</dbReference>
<dbReference type="PROSITE" id="PS00302">
    <property type="entry name" value="IF5A_HYPUSINE"/>
    <property type="match status" value="1"/>
</dbReference>
<comment type="catalytic activity">
    <reaction evidence="18">
        <text>D-erythrose 4-phosphate + phosphoenolpyruvate + H2O = 7-phospho-2-dehydro-3-deoxy-D-arabino-heptonate + phosphate</text>
        <dbReference type="Rhea" id="RHEA:14717"/>
        <dbReference type="ChEBI" id="CHEBI:15377"/>
        <dbReference type="ChEBI" id="CHEBI:16897"/>
        <dbReference type="ChEBI" id="CHEBI:43474"/>
        <dbReference type="ChEBI" id="CHEBI:58394"/>
        <dbReference type="ChEBI" id="CHEBI:58702"/>
        <dbReference type="EC" id="2.5.1.54"/>
    </reaction>
</comment>
<evidence type="ECO:0000256" key="16">
    <source>
        <dbReference type="ARBA" id="ARBA00031349"/>
    </source>
</evidence>
<dbReference type="STRING" id="741276.A0A2S5B7V3"/>
<dbReference type="GO" id="GO:0043022">
    <property type="term" value="F:ribosome binding"/>
    <property type="evidence" value="ECO:0007669"/>
    <property type="project" value="InterPro"/>
</dbReference>
<keyword evidence="12" id="KW-0648">Protein biosynthesis</keyword>
<dbReference type="InterPro" id="IPR006218">
    <property type="entry name" value="DAHP1/KDSA"/>
</dbReference>
<comment type="similarity">
    <text evidence="4">Belongs to the eIF-5A family.</text>
</comment>
<keyword evidence="11" id="KW-0694">RNA-binding</keyword>
<comment type="function">
    <text evidence="1">Stereospecific condensation of phosphoenolpyruvate (PEP) and D-erythrose-4-phosphate (E4P) giving rise to 3-deoxy-D-arabino-heptulosonate-7-phosphate (DAHP).</text>
</comment>
<reference evidence="20 21" key="1">
    <citation type="journal article" date="2018" name="Front. Microbiol.">
        <title>Prospects for Fungal Bioremediation of Acidic Radioactive Waste Sites: Characterization and Genome Sequence of Rhodotorula taiwanensis MD1149.</title>
        <authorList>
            <person name="Tkavc R."/>
            <person name="Matrosova V.Y."/>
            <person name="Grichenko O.E."/>
            <person name="Gostincar C."/>
            <person name="Volpe R.P."/>
            <person name="Klimenkova P."/>
            <person name="Gaidamakova E.K."/>
            <person name="Zhou C.E."/>
            <person name="Stewart B.J."/>
            <person name="Lyman M.G."/>
            <person name="Malfatti S.A."/>
            <person name="Rubinfeld B."/>
            <person name="Courtot M."/>
            <person name="Singh J."/>
            <person name="Dalgard C.L."/>
            <person name="Hamilton T."/>
            <person name="Frey K.G."/>
            <person name="Gunde-Cimerman N."/>
            <person name="Dugan L."/>
            <person name="Daly M.J."/>
        </authorList>
    </citation>
    <scope>NUCLEOTIDE SEQUENCE [LARGE SCALE GENOMIC DNA]</scope>
    <source>
        <strain evidence="20 21">MD1149</strain>
    </source>
</reference>
<dbReference type="FunFam" id="2.30.30.30:FF:000007">
    <property type="entry name" value="Eukaryotic translation initiation factor 5A"/>
    <property type="match status" value="1"/>
</dbReference>
<evidence type="ECO:0000256" key="2">
    <source>
        <dbReference type="ARBA" id="ARBA00004496"/>
    </source>
</evidence>
<dbReference type="EMBL" id="PJQD01000046">
    <property type="protein sequence ID" value="POY72835.1"/>
    <property type="molecule type" value="Genomic_DNA"/>
</dbReference>
<evidence type="ECO:0000256" key="17">
    <source>
        <dbReference type="ARBA" id="ARBA00032193"/>
    </source>
</evidence>
<dbReference type="GO" id="GO:0003723">
    <property type="term" value="F:RNA binding"/>
    <property type="evidence" value="ECO:0007669"/>
    <property type="project" value="UniProtKB-KW"/>
</dbReference>
<dbReference type="GO" id="GO:0045901">
    <property type="term" value="P:positive regulation of translational elongation"/>
    <property type="evidence" value="ECO:0007669"/>
    <property type="project" value="InterPro"/>
</dbReference>
<proteinExistence type="inferred from homology"/>
<keyword evidence="8" id="KW-0028">Amino-acid biosynthesis</keyword>
<sequence>MENQSIISDMSYQTAYEEYGDNLRIAAIEPLMQPALLRSEVPLSDSSKRTIAKSRAQVAEVLRGESDKIVVIVGPCSIHDVGEAKEYAQLLKAEMQSLPNLVVLMRAYFEKPRTTVGWKGLINDPEINGTFQINKGLRIARTLLAELTESGVPVACELLDTISPQFLADVVSWGAIGARTTESQLHRELASGASFPIGFKNGTDGSLGVAVDAMLSAAHPHAFLGVTESGLAAIVRTAGNRDVHVILRGGSRGTNYDSASVQSAVGQVKKISKPELPFLPAVMVDASHANSQKDHRNQPKVIADVCQQLRAGEQGIMGVMVESNLAEGAQKAPNGREGLKRGVSITDACVDWVTTKQLLHDLNEHQQTFEGVSAGASLTYPMQCSALRKNGHVVIKGRPCKIIDMSTSKTGKHGHAKVHLVATDIFTGKKLEDLSPSTHNMDVPNVVRQEYTVMNIDDGFLNLLTADGGEKNDVKVPDSDVGKEIETAFEDGKDITVTVVSAMGEEHCLAWKPTPN</sequence>
<dbReference type="SMART" id="SM01376">
    <property type="entry name" value="eIF-5a"/>
    <property type="match status" value="1"/>
</dbReference>
<comment type="similarity">
    <text evidence="5">Belongs to the class-I DAHP synthase family.</text>
</comment>
<dbReference type="PANTHER" id="PTHR21225">
    <property type="entry name" value="PHOSPHO-2-DEHYDRO-3-DEOXYHEPTONATE ALDOLASE DAHP SYNTHETASE"/>
    <property type="match status" value="1"/>
</dbReference>
<dbReference type="SUPFAM" id="SSF50249">
    <property type="entry name" value="Nucleic acid-binding proteins"/>
    <property type="match status" value="1"/>
</dbReference>
<dbReference type="NCBIfam" id="TIGR00034">
    <property type="entry name" value="aroFGH"/>
    <property type="match status" value="1"/>
</dbReference>
<dbReference type="Gene3D" id="2.30.30.30">
    <property type="match status" value="1"/>
</dbReference>
<evidence type="ECO:0000256" key="14">
    <source>
        <dbReference type="ARBA" id="ARBA00023141"/>
    </source>
</evidence>